<proteinExistence type="predicted"/>
<dbReference type="Proteomes" id="UP000759537">
    <property type="component" value="Unassembled WGS sequence"/>
</dbReference>
<keyword evidence="4 6" id="KW-0472">Membrane</keyword>
<feature type="transmembrane region" description="Helical" evidence="6">
    <location>
        <begin position="292"/>
        <end position="313"/>
    </location>
</feature>
<evidence type="ECO:0000256" key="2">
    <source>
        <dbReference type="ARBA" id="ARBA00022692"/>
    </source>
</evidence>
<dbReference type="InterPro" id="IPR011701">
    <property type="entry name" value="MFS"/>
</dbReference>
<sequence length="556" mass="59561">MGSPPSRPSSAKPSDDLSEGMPKDWMFWCIIFSFALSTLITAVEFTSIGTALPTIAHSLKGEQFIWVGSAYALGETALVPLCGGLSQIIGRRPIMLSALSLFALGSAICGAASSMNMLIAGRGVQGLGAGAIISSVQIMLSDLVTLRERGTFSGLIALAWAVGGGVGPVIGGSMAQSGNWRWLFYLNLPICAFCAIMILLFLRLKTPPATLREKLSKMDMIGNFLVTVSTTSVVTGLTWGGVRYPWLSGRVLLPLVVGLIGLVVFIIYEIYFCKPPVVPIVLRMDWTAASGYIQNFLMAVVAATLSYWFAIFFEACKDKSPTGAGVHIFGLSYSIGLMAIVAGVAIKKTGNYLIPIYIGWMLTIIGAGLLTTLRADSSLAKSVGFPVIIGSGVGIISVALLFPILASIPVTQTAPTMALYIFSRNFGYIWGVTAGGAIIQNELKRNLPASFLTQFPQGVEIGFETIPVIPSLEQPLKDAVLNAFGTALKVVWQLVLGVAIAGSLCSIGMKQLQLHTKIDNDWGRDELAVINHMWSRAPQREQQQQTDIEKRDQGDN</sequence>
<evidence type="ECO:0000313" key="9">
    <source>
        <dbReference type="Proteomes" id="UP000759537"/>
    </source>
</evidence>
<dbReference type="PANTHER" id="PTHR23501">
    <property type="entry name" value="MAJOR FACILITATOR SUPERFAMILY"/>
    <property type="match status" value="1"/>
</dbReference>
<evidence type="ECO:0000259" key="7">
    <source>
        <dbReference type="PROSITE" id="PS50850"/>
    </source>
</evidence>
<feature type="transmembrane region" description="Helical" evidence="6">
    <location>
        <begin position="221"/>
        <end position="239"/>
    </location>
</feature>
<reference evidence="8" key="2">
    <citation type="journal article" date="2020" name="Nat. Commun.">
        <title>Large-scale genome sequencing of mycorrhizal fungi provides insights into the early evolution of symbiotic traits.</title>
        <authorList>
            <person name="Miyauchi S."/>
            <person name="Kiss E."/>
            <person name="Kuo A."/>
            <person name="Drula E."/>
            <person name="Kohler A."/>
            <person name="Sanchez-Garcia M."/>
            <person name="Morin E."/>
            <person name="Andreopoulos B."/>
            <person name="Barry K.W."/>
            <person name="Bonito G."/>
            <person name="Buee M."/>
            <person name="Carver A."/>
            <person name="Chen C."/>
            <person name="Cichocki N."/>
            <person name="Clum A."/>
            <person name="Culley D."/>
            <person name="Crous P.W."/>
            <person name="Fauchery L."/>
            <person name="Girlanda M."/>
            <person name="Hayes R.D."/>
            <person name="Keri Z."/>
            <person name="LaButti K."/>
            <person name="Lipzen A."/>
            <person name="Lombard V."/>
            <person name="Magnuson J."/>
            <person name="Maillard F."/>
            <person name="Murat C."/>
            <person name="Nolan M."/>
            <person name="Ohm R.A."/>
            <person name="Pangilinan J."/>
            <person name="Pereira M.F."/>
            <person name="Perotto S."/>
            <person name="Peter M."/>
            <person name="Pfister S."/>
            <person name="Riley R."/>
            <person name="Sitrit Y."/>
            <person name="Stielow J.B."/>
            <person name="Szollosi G."/>
            <person name="Zifcakova L."/>
            <person name="Stursova M."/>
            <person name="Spatafora J.W."/>
            <person name="Tedersoo L."/>
            <person name="Vaario L.M."/>
            <person name="Yamada A."/>
            <person name="Yan M."/>
            <person name="Wang P."/>
            <person name="Xu J."/>
            <person name="Bruns T."/>
            <person name="Baldrian P."/>
            <person name="Vilgalys R."/>
            <person name="Dunand C."/>
            <person name="Henrissat B."/>
            <person name="Grigoriev I.V."/>
            <person name="Hibbett D."/>
            <person name="Nagy L.G."/>
            <person name="Martin F.M."/>
        </authorList>
    </citation>
    <scope>NUCLEOTIDE SEQUENCE</scope>
    <source>
        <strain evidence="8">Prilba</strain>
    </source>
</reference>
<feature type="transmembrane region" description="Helical" evidence="6">
    <location>
        <begin position="325"/>
        <end position="346"/>
    </location>
</feature>
<gene>
    <name evidence="8" type="ORF">DFH94DRAFT_366067</name>
</gene>
<feature type="transmembrane region" description="Helical" evidence="6">
    <location>
        <begin position="64"/>
        <end position="88"/>
    </location>
</feature>
<evidence type="ECO:0000256" key="6">
    <source>
        <dbReference type="SAM" id="Phobius"/>
    </source>
</evidence>
<feature type="transmembrane region" description="Helical" evidence="6">
    <location>
        <begin position="385"/>
        <end position="408"/>
    </location>
</feature>
<organism evidence="8 9">
    <name type="scientific">Russula ochroleuca</name>
    <dbReference type="NCBI Taxonomy" id="152965"/>
    <lineage>
        <taxon>Eukaryota</taxon>
        <taxon>Fungi</taxon>
        <taxon>Dikarya</taxon>
        <taxon>Basidiomycota</taxon>
        <taxon>Agaricomycotina</taxon>
        <taxon>Agaricomycetes</taxon>
        <taxon>Russulales</taxon>
        <taxon>Russulaceae</taxon>
        <taxon>Russula</taxon>
    </lineage>
</organism>
<keyword evidence="2 6" id="KW-0812">Transmembrane</keyword>
<dbReference type="PROSITE" id="PS50850">
    <property type="entry name" value="MFS"/>
    <property type="match status" value="1"/>
</dbReference>
<keyword evidence="3 6" id="KW-1133">Transmembrane helix</keyword>
<keyword evidence="9" id="KW-1185">Reference proteome</keyword>
<feature type="transmembrane region" description="Helical" evidence="6">
    <location>
        <begin position="490"/>
        <end position="509"/>
    </location>
</feature>
<dbReference type="SUPFAM" id="SSF103473">
    <property type="entry name" value="MFS general substrate transporter"/>
    <property type="match status" value="1"/>
</dbReference>
<dbReference type="EMBL" id="WHVB01000005">
    <property type="protein sequence ID" value="KAF8482463.1"/>
    <property type="molecule type" value="Genomic_DNA"/>
</dbReference>
<feature type="transmembrane region" description="Helical" evidence="6">
    <location>
        <begin position="25"/>
        <end position="52"/>
    </location>
</feature>
<feature type="transmembrane region" description="Helical" evidence="6">
    <location>
        <begin position="251"/>
        <end position="272"/>
    </location>
</feature>
<evidence type="ECO:0000256" key="1">
    <source>
        <dbReference type="ARBA" id="ARBA00004141"/>
    </source>
</evidence>
<feature type="transmembrane region" description="Helical" evidence="6">
    <location>
        <begin position="94"/>
        <end position="112"/>
    </location>
</feature>
<dbReference type="GO" id="GO:0005886">
    <property type="term" value="C:plasma membrane"/>
    <property type="evidence" value="ECO:0007669"/>
    <property type="project" value="TreeGrafter"/>
</dbReference>
<evidence type="ECO:0000256" key="5">
    <source>
        <dbReference type="SAM" id="MobiDB-lite"/>
    </source>
</evidence>
<dbReference type="InterPro" id="IPR036259">
    <property type="entry name" value="MFS_trans_sf"/>
</dbReference>
<feature type="transmembrane region" description="Helical" evidence="6">
    <location>
        <begin position="182"/>
        <end position="201"/>
    </location>
</feature>
<feature type="transmembrane region" description="Helical" evidence="6">
    <location>
        <begin position="352"/>
        <end position="373"/>
    </location>
</feature>
<feature type="transmembrane region" description="Helical" evidence="6">
    <location>
        <begin position="119"/>
        <end position="140"/>
    </location>
</feature>
<accession>A0A9P5MZH2</accession>
<evidence type="ECO:0000256" key="4">
    <source>
        <dbReference type="ARBA" id="ARBA00023136"/>
    </source>
</evidence>
<feature type="region of interest" description="Disordered" evidence="5">
    <location>
        <begin position="535"/>
        <end position="556"/>
    </location>
</feature>
<feature type="domain" description="Major facilitator superfamily (MFS) profile" evidence="7">
    <location>
        <begin position="30"/>
        <end position="514"/>
    </location>
</feature>
<evidence type="ECO:0000256" key="3">
    <source>
        <dbReference type="ARBA" id="ARBA00022989"/>
    </source>
</evidence>
<feature type="transmembrane region" description="Helical" evidence="6">
    <location>
        <begin position="152"/>
        <end position="170"/>
    </location>
</feature>
<dbReference type="GO" id="GO:0022857">
    <property type="term" value="F:transmembrane transporter activity"/>
    <property type="evidence" value="ECO:0007669"/>
    <property type="project" value="InterPro"/>
</dbReference>
<reference evidence="8" key="1">
    <citation type="submission" date="2019-10" db="EMBL/GenBank/DDBJ databases">
        <authorList>
            <consortium name="DOE Joint Genome Institute"/>
            <person name="Kuo A."/>
            <person name="Miyauchi S."/>
            <person name="Kiss E."/>
            <person name="Drula E."/>
            <person name="Kohler A."/>
            <person name="Sanchez-Garcia M."/>
            <person name="Andreopoulos B."/>
            <person name="Barry K.W."/>
            <person name="Bonito G."/>
            <person name="Buee M."/>
            <person name="Carver A."/>
            <person name="Chen C."/>
            <person name="Cichocki N."/>
            <person name="Clum A."/>
            <person name="Culley D."/>
            <person name="Crous P.W."/>
            <person name="Fauchery L."/>
            <person name="Girlanda M."/>
            <person name="Hayes R."/>
            <person name="Keri Z."/>
            <person name="LaButti K."/>
            <person name="Lipzen A."/>
            <person name="Lombard V."/>
            <person name="Magnuson J."/>
            <person name="Maillard F."/>
            <person name="Morin E."/>
            <person name="Murat C."/>
            <person name="Nolan M."/>
            <person name="Ohm R."/>
            <person name="Pangilinan J."/>
            <person name="Pereira M."/>
            <person name="Perotto S."/>
            <person name="Peter M."/>
            <person name="Riley R."/>
            <person name="Sitrit Y."/>
            <person name="Stielow B."/>
            <person name="Szollosi G."/>
            <person name="Zifcakova L."/>
            <person name="Stursova M."/>
            <person name="Spatafora J.W."/>
            <person name="Tedersoo L."/>
            <person name="Vaario L.-M."/>
            <person name="Yamada A."/>
            <person name="Yan M."/>
            <person name="Wang P."/>
            <person name="Xu J."/>
            <person name="Bruns T."/>
            <person name="Baldrian P."/>
            <person name="Vilgalys R."/>
            <person name="Henrissat B."/>
            <person name="Grigoriev I.V."/>
            <person name="Hibbett D."/>
            <person name="Nagy L.G."/>
            <person name="Martin F.M."/>
        </authorList>
    </citation>
    <scope>NUCLEOTIDE SEQUENCE</scope>
    <source>
        <strain evidence="8">Prilba</strain>
    </source>
</reference>
<name>A0A9P5MZH2_9AGAM</name>
<feature type="compositionally biased region" description="Basic and acidic residues" evidence="5">
    <location>
        <begin position="547"/>
        <end position="556"/>
    </location>
</feature>
<dbReference type="PANTHER" id="PTHR23501:SF102">
    <property type="entry name" value="DRUG TRANSPORTER, PUTATIVE (AFU_ORTHOLOGUE AFUA_3G08530)-RELATED"/>
    <property type="match status" value="1"/>
</dbReference>
<dbReference type="AlphaFoldDB" id="A0A9P5MZH2"/>
<dbReference type="Gene3D" id="1.20.1250.20">
    <property type="entry name" value="MFS general substrate transporter like domains"/>
    <property type="match status" value="1"/>
</dbReference>
<protein>
    <submittedName>
        <fullName evidence="8">Iron permease</fullName>
    </submittedName>
</protein>
<comment type="subcellular location">
    <subcellularLocation>
        <location evidence="1">Membrane</location>
        <topology evidence="1">Multi-pass membrane protein</topology>
    </subcellularLocation>
</comment>
<dbReference type="InterPro" id="IPR020846">
    <property type="entry name" value="MFS_dom"/>
</dbReference>
<dbReference type="OrthoDB" id="3437016at2759"/>
<comment type="caution">
    <text evidence="8">The sequence shown here is derived from an EMBL/GenBank/DDBJ whole genome shotgun (WGS) entry which is preliminary data.</text>
</comment>
<dbReference type="Pfam" id="PF07690">
    <property type="entry name" value="MFS_1"/>
    <property type="match status" value="1"/>
</dbReference>
<evidence type="ECO:0000313" key="8">
    <source>
        <dbReference type="EMBL" id="KAF8482463.1"/>
    </source>
</evidence>